<name>A0A4Q8AB18_9MICC</name>
<dbReference type="Pfam" id="PF07853">
    <property type="entry name" value="DUF1648"/>
    <property type="match status" value="1"/>
</dbReference>
<gene>
    <name evidence="3" type="ORF">EV380_0270</name>
</gene>
<feature type="transmembrane region" description="Helical" evidence="1">
    <location>
        <begin position="119"/>
        <end position="139"/>
    </location>
</feature>
<dbReference type="EMBL" id="SHLA01000001">
    <property type="protein sequence ID" value="RZU60723.1"/>
    <property type="molecule type" value="Genomic_DNA"/>
</dbReference>
<dbReference type="InterPro" id="IPR012867">
    <property type="entry name" value="DUF1648"/>
</dbReference>
<reference evidence="3 4" key="1">
    <citation type="submission" date="2019-02" db="EMBL/GenBank/DDBJ databases">
        <title>Sequencing the genomes of 1000 actinobacteria strains.</title>
        <authorList>
            <person name="Klenk H.-P."/>
        </authorList>
    </citation>
    <scope>NUCLEOTIDE SEQUENCE [LARGE SCALE GENOMIC DNA]</scope>
    <source>
        <strain evidence="3 4">DSM 17364</strain>
    </source>
</reference>
<feature type="transmembrane region" description="Helical" evidence="1">
    <location>
        <begin position="145"/>
        <end position="164"/>
    </location>
</feature>
<accession>A0A4Q8AB18</accession>
<protein>
    <submittedName>
        <fullName evidence="3">Uncharacterized protein DUF1648</fullName>
    </submittedName>
</protein>
<evidence type="ECO:0000259" key="2">
    <source>
        <dbReference type="Pfam" id="PF07853"/>
    </source>
</evidence>
<keyword evidence="1" id="KW-0472">Membrane</keyword>
<organism evidence="3 4">
    <name type="scientific">Zhihengliuella halotolerans</name>
    <dbReference type="NCBI Taxonomy" id="370736"/>
    <lineage>
        <taxon>Bacteria</taxon>
        <taxon>Bacillati</taxon>
        <taxon>Actinomycetota</taxon>
        <taxon>Actinomycetes</taxon>
        <taxon>Micrococcales</taxon>
        <taxon>Micrococcaceae</taxon>
        <taxon>Zhihengliuella</taxon>
    </lineage>
</organism>
<sequence>MTPGPTRDPFGPTPRWSFAVALLPLALLLIAMAGAYPFLPDPLPVHWDGAGEADRLVEKSPIPLLAYAATAAGPVAVVLGIGLLNPAKIRINGVRDPQGLAEADSERYLVMKGRFIRHVAHGIAFWVGLLVAAAPIGLLLGAGTWWVLACMVLIVPVLVIAFRATGRMNTWIREEFDPSAHGARGTASR</sequence>
<feature type="transmembrane region" description="Helical" evidence="1">
    <location>
        <begin position="64"/>
        <end position="85"/>
    </location>
</feature>
<dbReference type="Proteomes" id="UP000292685">
    <property type="component" value="Unassembled WGS sequence"/>
</dbReference>
<feature type="domain" description="DUF1648" evidence="2">
    <location>
        <begin position="26"/>
        <end position="61"/>
    </location>
</feature>
<evidence type="ECO:0000313" key="3">
    <source>
        <dbReference type="EMBL" id="RZU60723.1"/>
    </source>
</evidence>
<keyword evidence="1" id="KW-1133">Transmembrane helix</keyword>
<comment type="caution">
    <text evidence="3">The sequence shown here is derived from an EMBL/GenBank/DDBJ whole genome shotgun (WGS) entry which is preliminary data.</text>
</comment>
<keyword evidence="4" id="KW-1185">Reference proteome</keyword>
<keyword evidence="1" id="KW-0812">Transmembrane</keyword>
<evidence type="ECO:0000256" key="1">
    <source>
        <dbReference type="SAM" id="Phobius"/>
    </source>
</evidence>
<evidence type="ECO:0000313" key="4">
    <source>
        <dbReference type="Proteomes" id="UP000292685"/>
    </source>
</evidence>
<dbReference type="AlphaFoldDB" id="A0A4Q8AB18"/>
<proteinExistence type="predicted"/>